<keyword evidence="1" id="KW-1133">Transmembrane helix</keyword>
<feature type="transmembrane region" description="Helical" evidence="1">
    <location>
        <begin position="58"/>
        <end position="75"/>
    </location>
</feature>
<dbReference type="AlphaFoldDB" id="A0A3M8B4C4"/>
<comment type="caution">
    <text evidence="2">The sequence shown here is derived from an EMBL/GenBank/DDBJ whole genome shotgun (WGS) entry which is preliminary data.</text>
</comment>
<evidence type="ECO:0000313" key="3">
    <source>
        <dbReference type="Proteomes" id="UP000276178"/>
    </source>
</evidence>
<keyword evidence="1" id="KW-0472">Membrane</keyword>
<dbReference type="OrthoDB" id="9939715at2"/>
<proteinExistence type="predicted"/>
<protein>
    <submittedName>
        <fullName evidence="2">Sporulation protein YjcZ</fullName>
    </submittedName>
</protein>
<gene>
    <name evidence="2" type="primary">yjcZ</name>
    <name evidence="2" type="ORF">EB820_06070</name>
</gene>
<reference evidence="2 3" key="1">
    <citation type="submission" date="2018-10" db="EMBL/GenBank/DDBJ databases">
        <title>Phylogenomics of Brevibacillus.</title>
        <authorList>
            <person name="Dunlap C."/>
        </authorList>
    </citation>
    <scope>NUCLEOTIDE SEQUENCE [LARGE SCALE GENOMIC DNA]</scope>
    <source>
        <strain evidence="2 3">NRRL NRS 1219</strain>
    </source>
</reference>
<organism evidence="2 3">
    <name type="scientific">Brevibacillus agri</name>
    <dbReference type="NCBI Taxonomy" id="51101"/>
    <lineage>
        <taxon>Bacteria</taxon>
        <taxon>Bacillati</taxon>
        <taxon>Bacillota</taxon>
        <taxon>Bacilli</taxon>
        <taxon>Bacillales</taxon>
        <taxon>Paenibacillaceae</taxon>
        <taxon>Brevibacillus</taxon>
    </lineage>
</organism>
<dbReference type="EMBL" id="RHHN01000018">
    <property type="protein sequence ID" value="RNB58304.1"/>
    <property type="molecule type" value="Genomic_DNA"/>
</dbReference>
<evidence type="ECO:0000256" key="1">
    <source>
        <dbReference type="SAM" id="Phobius"/>
    </source>
</evidence>
<sequence>MELLRHLPICIKSGQPGTNAGRLGIRRAPFSLLVHKMKGVAPSGKEGVLMSCSRNNDFALVLVLFVLLVIVLVSIS</sequence>
<evidence type="ECO:0000313" key="2">
    <source>
        <dbReference type="EMBL" id="RNB58304.1"/>
    </source>
</evidence>
<name>A0A3M8B4C4_9BACL</name>
<keyword evidence="1" id="KW-0812">Transmembrane</keyword>
<accession>A0A3M8B4C4</accession>
<dbReference type="Proteomes" id="UP000276178">
    <property type="component" value="Unassembled WGS sequence"/>
</dbReference>